<dbReference type="OrthoDB" id="2683831at2759"/>
<feature type="region of interest" description="Disordered" evidence="1">
    <location>
        <begin position="235"/>
        <end position="263"/>
    </location>
</feature>
<gene>
    <name evidence="2" type="ORF">CY34DRAFT_806278</name>
</gene>
<proteinExistence type="predicted"/>
<sequence>MNFFWKNSHVSRAQVLVDIDSVLDDILNYCSDNIDSLTQEERSSFMDEHSSLSGARSKLNKGTTHSTLNKALNECEELKLRIQTACRRHKEDSIRRGLASPAATTIAETNSTISILAPSTTLVDSNRTIASFDPSPTYRTSPSERPISVQSNFALTNGSHLGPSYPSTDTISLTMSPSDYVARETSSITSSGSITLAASAEENPRASPTDTDCMIFNGDSVGSPTFNIDSEEATGATLASPGDSPSLGLSGQRLPPAGASKAQTAHTMRRERVMYFGPGTAAGSPTFNIRSPRATGVFEQVAQAAQRSELLTESFQN</sequence>
<evidence type="ECO:0000313" key="2">
    <source>
        <dbReference type="EMBL" id="KIK41246.1"/>
    </source>
</evidence>
<dbReference type="InParanoid" id="A0A0D0AHC0"/>
<evidence type="ECO:0000313" key="3">
    <source>
        <dbReference type="Proteomes" id="UP000054485"/>
    </source>
</evidence>
<accession>A0A0D0AHC0</accession>
<reference evidence="2 3" key="1">
    <citation type="submission" date="2014-04" db="EMBL/GenBank/DDBJ databases">
        <authorList>
            <consortium name="DOE Joint Genome Institute"/>
            <person name="Kuo A."/>
            <person name="Ruytinx J."/>
            <person name="Rineau F."/>
            <person name="Colpaert J."/>
            <person name="Kohler A."/>
            <person name="Nagy L.G."/>
            <person name="Floudas D."/>
            <person name="Copeland A."/>
            <person name="Barry K.W."/>
            <person name="Cichocki N."/>
            <person name="Veneault-Fourrey C."/>
            <person name="LaButti K."/>
            <person name="Lindquist E.A."/>
            <person name="Lipzen A."/>
            <person name="Lundell T."/>
            <person name="Morin E."/>
            <person name="Murat C."/>
            <person name="Sun H."/>
            <person name="Tunlid A."/>
            <person name="Henrissat B."/>
            <person name="Grigoriev I.V."/>
            <person name="Hibbett D.S."/>
            <person name="Martin F."/>
            <person name="Nordberg H.P."/>
            <person name="Cantor M.N."/>
            <person name="Hua S.X."/>
        </authorList>
    </citation>
    <scope>NUCLEOTIDE SEQUENCE [LARGE SCALE GENOMIC DNA]</scope>
    <source>
        <strain evidence="2 3">UH-Slu-Lm8-n1</strain>
    </source>
</reference>
<reference evidence="3" key="2">
    <citation type="submission" date="2015-01" db="EMBL/GenBank/DDBJ databases">
        <title>Evolutionary Origins and Diversification of the Mycorrhizal Mutualists.</title>
        <authorList>
            <consortium name="DOE Joint Genome Institute"/>
            <consortium name="Mycorrhizal Genomics Consortium"/>
            <person name="Kohler A."/>
            <person name="Kuo A."/>
            <person name="Nagy L.G."/>
            <person name="Floudas D."/>
            <person name="Copeland A."/>
            <person name="Barry K.W."/>
            <person name="Cichocki N."/>
            <person name="Veneault-Fourrey C."/>
            <person name="LaButti K."/>
            <person name="Lindquist E.A."/>
            <person name="Lipzen A."/>
            <person name="Lundell T."/>
            <person name="Morin E."/>
            <person name="Murat C."/>
            <person name="Riley R."/>
            <person name="Ohm R."/>
            <person name="Sun H."/>
            <person name="Tunlid A."/>
            <person name="Henrissat B."/>
            <person name="Grigoriev I.V."/>
            <person name="Hibbett D.S."/>
            <person name="Martin F."/>
        </authorList>
    </citation>
    <scope>NUCLEOTIDE SEQUENCE [LARGE SCALE GENOMIC DNA]</scope>
    <source>
        <strain evidence="3">UH-Slu-Lm8-n1</strain>
    </source>
</reference>
<organism evidence="2 3">
    <name type="scientific">Suillus luteus UH-Slu-Lm8-n1</name>
    <dbReference type="NCBI Taxonomy" id="930992"/>
    <lineage>
        <taxon>Eukaryota</taxon>
        <taxon>Fungi</taxon>
        <taxon>Dikarya</taxon>
        <taxon>Basidiomycota</taxon>
        <taxon>Agaricomycotina</taxon>
        <taxon>Agaricomycetes</taxon>
        <taxon>Agaricomycetidae</taxon>
        <taxon>Boletales</taxon>
        <taxon>Suillineae</taxon>
        <taxon>Suillaceae</taxon>
        <taxon>Suillus</taxon>
    </lineage>
</organism>
<dbReference type="Proteomes" id="UP000054485">
    <property type="component" value="Unassembled WGS sequence"/>
</dbReference>
<protein>
    <submittedName>
        <fullName evidence="2">Uncharacterized protein</fullName>
    </submittedName>
</protein>
<dbReference type="EMBL" id="KN835274">
    <property type="protein sequence ID" value="KIK41246.1"/>
    <property type="molecule type" value="Genomic_DNA"/>
</dbReference>
<feature type="compositionally biased region" description="Low complexity" evidence="1">
    <location>
        <begin position="240"/>
        <end position="251"/>
    </location>
</feature>
<name>A0A0D0AHC0_9AGAM</name>
<dbReference type="AlphaFoldDB" id="A0A0D0AHC0"/>
<evidence type="ECO:0000256" key="1">
    <source>
        <dbReference type="SAM" id="MobiDB-lite"/>
    </source>
</evidence>
<keyword evidence="3" id="KW-1185">Reference proteome</keyword>
<dbReference type="HOGENOM" id="CLU_877651_0_0_1"/>